<dbReference type="Gene3D" id="3.90.1720.10">
    <property type="entry name" value="endopeptidase domain like (from Nostoc punctiforme)"/>
    <property type="match status" value="1"/>
</dbReference>
<dbReference type="PANTHER" id="PTHR47053:SF1">
    <property type="entry name" value="MUREIN DD-ENDOPEPTIDASE MEPH-RELATED"/>
    <property type="match status" value="1"/>
</dbReference>
<evidence type="ECO:0000313" key="7">
    <source>
        <dbReference type="Proteomes" id="UP000280960"/>
    </source>
</evidence>
<evidence type="ECO:0000259" key="5">
    <source>
        <dbReference type="PROSITE" id="PS51935"/>
    </source>
</evidence>
<dbReference type="KEGG" id="bacg:D2962_10945"/>
<organism evidence="6 7">
    <name type="scientific">Biomaibacter acetigenes</name>
    <dbReference type="NCBI Taxonomy" id="2316383"/>
    <lineage>
        <taxon>Bacteria</taxon>
        <taxon>Bacillati</taxon>
        <taxon>Bacillota</taxon>
        <taxon>Clostridia</taxon>
        <taxon>Thermosediminibacterales</taxon>
        <taxon>Tepidanaerobacteraceae</taxon>
        <taxon>Biomaibacter</taxon>
    </lineage>
</organism>
<dbReference type="PANTHER" id="PTHR47053">
    <property type="entry name" value="MUREIN DD-ENDOPEPTIDASE MEPH-RELATED"/>
    <property type="match status" value="1"/>
</dbReference>
<dbReference type="EMBL" id="CP033169">
    <property type="protein sequence ID" value="AYO31051.1"/>
    <property type="molecule type" value="Genomic_DNA"/>
</dbReference>
<dbReference type="Gene3D" id="2.30.30.40">
    <property type="entry name" value="SH3 Domains"/>
    <property type="match status" value="2"/>
</dbReference>
<keyword evidence="2" id="KW-0645">Protease</keyword>
<keyword evidence="3" id="KW-0378">Hydrolase</keyword>
<dbReference type="RefSeq" id="WP_120765824.1">
    <property type="nucleotide sequence ID" value="NZ_CP033169.1"/>
</dbReference>
<proteinExistence type="inferred from homology"/>
<sequence>MVRAEFGFIKPEFCNLGEKPYKILGESVVTQARLSEPVRILKEEDSWYYIEMSDEYKGWIHSKDVDAVDERKWHKWLESPHVLVTESFSPILSVTDYRAINGAVMATMLRLVGENAGYYIVALPGGQAGLLSKNAGFVISSFGEIPKGSYDNIIETGKRFIGLPYFWGGTTPYGFDCSGFVQTLFLMNGYKLPRDADQQFEVGEVIEKREDLEKGDAVFFSTYAPGPSHIGIYIGNGEYIHSSGKTGVAINSFNPEAENYREDLDKKYIEARRYRL</sequence>
<dbReference type="SUPFAM" id="SSF54001">
    <property type="entry name" value="Cysteine proteinases"/>
    <property type="match status" value="1"/>
</dbReference>
<dbReference type="InterPro" id="IPR000064">
    <property type="entry name" value="NLP_P60_dom"/>
</dbReference>
<dbReference type="Pfam" id="PF00877">
    <property type="entry name" value="NLPC_P60"/>
    <property type="match status" value="1"/>
</dbReference>
<reference evidence="6 7" key="1">
    <citation type="submission" date="2018-10" db="EMBL/GenBank/DDBJ databases">
        <authorList>
            <person name="Zhang X."/>
        </authorList>
    </citation>
    <scope>NUCLEOTIDE SEQUENCE [LARGE SCALE GENOMIC DNA]</scope>
    <source>
        <strain evidence="6 7">SK-G1</strain>
    </source>
</reference>
<evidence type="ECO:0000256" key="4">
    <source>
        <dbReference type="ARBA" id="ARBA00022807"/>
    </source>
</evidence>
<accession>A0A3G2R6K8</accession>
<evidence type="ECO:0000256" key="3">
    <source>
        <dbReference type="ARBA" id="ARBA00022801"/>
    </source>
</evidence>
<dbReference type="AlphaFoldDB" id="A0A3G2R6K8"/>
<dbReference type="PROSITE" id="PS51935">
    <property type="entry name" value="NLPC_P60"/>
    <property type="match status" value="1"/>
</dbReference>
<evidence type="ECO:0000256" key="2">
    <source>
        <dbReference type="ARBA" id="ARBA00022670"/>
    </source>
</evidence>
<dbReference type="Proteomes" id="UP000280960">
    <property type="component" value="Chromosome"/>
</dbReference>
<keyword evidence="4" id="KW-0788">Thiol protease</keyword>
<dbReference type="InterPro" id="IPR038765">
    <property type="entry name" value="Papain-like_cys_pep_sf"/>
</dbReference>
<keyword evidence="7" id="KW-1185">Reference proteome</keyword>
<feature type="domain" description="NlpC/P60" evidence="5">
    <location>
        <begin position="147"/>
        <end position="275"/>
    </location>
</feature>
<comment type="similarity">
    <text evidence="1">Belongs to the peptidase C40 family.</text>
</comment>
<evidence type="ECO:0000313" key="6">
    <source>
        <dbReference type="EMBL" id="AYO31051.1"/>
    </source>
</evidence>
<dbReference type="GO" id="GO:0008234">
    <property type="term" value="F:cysteine-type peptidase activity"/>
    <property type="evidence" value="ECO:0007669"/>
    <property type="project" value="UniProtKB-KW"/>
</dbReference>
<dbReference type="GO" id="GO:0006508">
    <property type="term" value="P:proteolysis"/>
    <property type="evidence" value="ECO:0007669"/>
    <property type="project" value="UniProtKB-KW"/>
</dbReference>
<gene>
    <name evidence="6" type="ORF">D2962_10945</name>
</gene>
<protein>
    <recommendedName>
        <fullName evidence="5">NlpC/P60 domain-containing protein</fullName>
    </recommendedName>
</protein>
<evidence type="ECO:0000256" key="1">
    <source>
        <dbReference type="ARBA" id="ARBA00007074"/>
    </source>
</evidence>
<dbReference type="InterPro" id="IPR003646">
    <property type="entry name" value="SH3-like_bac-type"/>
</dbReference>
<dbReference type="Pfam" id="PF08239">
    <property type="entry name" value="SH3_3"/>
    <property type="match status" value="1"/>
</dbReference>
<dbReference type="InterPro" id="IPR051202">
    <property type="entry name" value="Peptidase_C40"/>
</dbReference>
<name>A0A3G2R6K8_9FIRM</name>